<reference evidence="3" key="1">
    <citation type="journal article" date="2022" name="Int. J. Mol. Sci.">
        <title>Draft Genome of Tanacetum Coccineum: Genomic Comparison of Closely Related Tanacetum-Family Plants.</title>
        <authorList>
            <person name="Yamashiro T."/>
            <person name="Shiraishi A."/>
            <person name="Nakayama K."/>
            <person name="Satake H."/>
        </authorList>
    </citation>
    <scope>NUCLEOTIDE SEQUENCE</scope>
</reference>
<reference evidence="3" key="2">
    <citation type="submission" date="2022-01" db="EMBL/GenBank/DDBJ databases">
        <authorList>
            <person name="Yamashiro T."/>
            <person name="Shiraishi A."/>
            <person name="Satake H."/>
            <person name="Nakayama K."/>
        </authorList>
    </citation>
    <scope>NUCLEOTIDE SEQUENCE</scope>
</reference>
<dbReference type="Gene3D" id="3.30.70.330">
    <property type="match status" value="1"/>
</dbReference>
<dbReference type="GO" id="GO:0003964">
    <property type="term" value="F:RNA-directed DNA polymerase activity"/>
    <property type="evidence" value="ECO:0007669"/>
    <property type="project" value="UniProtKB-KW"/>
</dbReference>
<protein>
    <submittedName>
        <fullName evidence="3">RNA-directed DNA polymerase, eukaryota</fullName>
    </submittedName>
</protein>
<dbReference type="InterPro" id="IPR000504">
    <property type="entry name" value="RRM_dom"/>
</dbReference>
<evidence type="ECO:0000313" key="4">
    <source>
        <dbReference type="Proteomes" id="UP001151760"/>
    </source>
</evidence>
<dbReference type="SMART" id="SM00360">
    <property type="entry name" value="RRM"/>
    <property type="match status" value="1"/>
</dbReference>
<name>A0ABQ5ACJ7_9ASTR</name>
<sequence length="247" mass="27981">MGDRRPFNSKEDLTQKISTSVFVTNFLDHCTAHDLWNVCLAYGKVIDVYIPFKKSKADKKFAFVHFLKVDNLKRLIGNLCTLWIGRFRLQANPVKFQNEPRASNSTPKKGNDGAETKSFAFVLKSNHLNSSASKDSMPTIVLDDSCIQENDLSCAALGKIKDIKWYWVLINSCSLSSKEKLIKQTGVIFLDAIAKIVIPWGTFSHVEYRDDDEFALIRKYLMATNDNTIIQEIKSKSSLKGRFIDSA</sequence>
<organism evidence="3 4">
    <name type="scientific">Tanacetum coccineum</name>
    <dbReference type="NCBI Taxonomy" id="301880"/>
    <lineage>
        <taxon>Eukaryota</taxon>
        <taxon>Viridiplantae</taxon>
        <taxon>Streptophyta</taxon>
        <taxon>Embryophyta</taxon>
        <taxon>Tracheophyta</taxon>
        <taxon>Spermatophyta</taxon>
        <taxon>Magnoliopsida</taxon>
        <taxon>eudicotyledons</taxon>
        <taxon>Gunneridae</taxon>
        <taxon>Pentapetalae</taxon>
        <taxon>asterids</taxon>
        <taxon>campanulids</taxon>
        <taxon>Asterales</taxon>
        <taxon>Asteraceae</taxon>
        <taxon>Asteroideae</taxon>
        <taxon>Anthemideae</taxon>
        <taxon>Anthemidinae</taxon>
        <taxon>Tanacetum</taxon>
    </lineage>
</organism>
<gene>
    <name evidence="3" type="ORF">Tco_0821549</name>
</gene>
<proteinExistence type="predicted"/>
<keyword evidence="1" id="KW-0694">RNA-binding</keyword>
<dbReference type="InterPro" id="IPR035979">
    <property type="entry name" value="RBD_domain_sf"/>
</dbReference>
<dbReference type="PROSITE" id="PS50102">
    <property type="entry name" value="RRM"/>
    <property type="match status" value="1"/>
</dbReference>
<comment type="caution">
    <text evidence="3">The sequence shown here is derived from an EMBL/GenBank/DDBJ whole genome shotgun (WGS) entry which is preliminary data.</text>
</comment>
<dbReference type="SUPFAM" id="SSF54928">
    <property type="entry name" value="RNA-binding domain, RBD"/>
    <property type="match status" value="1"/>
</dbReference>
<evidence type="ECO:0000313" key="3">
    <source>
        <dbReference type="EMBL" id="GJT00380.1"/>
    </source>
</evidence>
<keyword evidence="3" id="KW-0695">RNA-directed DNA polymerase</keyword>
<keyword evidence="3" id="KW-0548">Nucleotidyltransferase</keyword>
<dbReference type="Pfam" id="PF00076">
    <property type="entry name" value="RRM_1"/>
    <property type="match status" value="1"/>
</dbReference>
<keyword evidence="4" id="KW-1185">Reference proteome</keyword>
<dbReference type="EMBL" id="BQNB010012191">
    <property type="protein sequence ID" value="GJT00380.1"/>
    <property type="molecule type" value="Genomic_DNA"/>
</dbReference>
<dbReference type="CDD" id="cd00590">
    <property type="entry name" value="RRM_SF"/>
    <property type="match status" value="1"/>
</dbReference>
<keyword evidence="3" id="KW-0808">Transferase</keyword>
<dbReference type="Proteomes" id="UP001151760">
    <property type="component" value="Unassembled WGS sequence"/>
</dbReference>
<evidence type="ECO:0000256" key="1">
    <source>
        <dbReference type="PROSITE-ProRule" id="PRU00176"/>
    </source>
</evidence>
<accession>A0ABQ5ACJ7</accession>
<feature type="domain" description="RRM" evidence="2">
    <location>
        <begin position="19"/>
        <end position="101"/>
    </location>
</feature>
<dbReference type="InterPro" id="IPR012677">
    <property type="entry name" value="Nucleotide-bd_a/b_plait_sf"/>
</dbReference>
<evidence type="ECO:0000259" key="2">
    <source>
        <dbReference type="PROSITE" id="PS50102"/>
    </source>
</evidence>